<evidence type="ECO:0000313" key="1">
    <source>
        <dbReference type="EMBL" id="RMR49931.1"/>
    </source>
</evidence>
<reference evidence="1 2" key="1">
    <citation type="submission" date="2018-08" db="EMBL/GenBank/DDBJ databases">
        <title>Recombination of ecologically and evolutionarily significant loci maintains genetic cohesion in the Pseudomonas syringae species complex.</title>
        <authorList>
            <person name="Dillon M."/>
            <person name="Thakur S."/>
            <person name="Almeida R.N.D."/>
            <person name="Weir B.S."/>
            <person name="Guttman D.S."/>
        </authorList>
    </citation>
    <scope>NUCLEOTIDE SEQUENCE [LARGE SCALE GENOMIC DNA]</scope>
    <source>
        <strain evidence="1 2">ICMP 6917</strain>
    </source>
</reference>
<sequence>MTKRAQALLQTVSIASSLRLDLHQATVDAARIETGVSHDGPTYCLVYSPQWRRCPFHFILCKLMRASMRLSCAPFVMLGASLFSALVSAADVPDSHDLSIVPRLADAEIVDYRPAAELERVYPMGSIRKISGQLRFDGQVNTRGSLTSVTYQLPVEHTSDEAFTAAREALQQKGAELLFWCQARDCGESSLWANDVFGNSKLYGADDRQAYLLLRLAEPDSETLVALYGITRGNRRAYLHVEQFTAAAPLGELLPTSATLLRQLRSTGRLDLPRLGGEPEERWVTLLSRGLNLDSTLRATVSGVHADAWREALVAKGVRTARLETGSVDKAGLVIEVIR</sequence>
<dbReference type="EMBL" id="RBRY01000182">
    <property type="protein sequence ID" value="RMR49931.1"/>
    <property type="molecule type" value="Genomic_DNA"/>
</dbReference>
<dbReference type="Pfam" id="PF16234">
    <property type="entry name" value="DUF4892"/>
    <property type="match status" value="1"/>
</dbReference>
<evidence type="ECO:0008006" key="3">
    <source>
        <dbReference type="Google" id="ProtNLM"/>
    </source>
</evidence>
<dbReference type="AlphaFoldDB" id="A0A3M4VE12"/>
<organism evidence="1 2">
    <name type="scientific">Pseudomonas cichorii</name>
    <dbReference type="NCBI Taxonomy" id="36746"/>
    <lineage>
        <taxon>Bacteria</taxon>
        <taxon>Pseudomonadati</taxon>
        <taxon>Pseudomonadota</taxon>
        <taxon>Gammaproteobacteria</taxon>
        <taxon>Pseudomonadales</taxon>
        <taxon>Pseudomonadaceae</taxon>
        <taxon>Pseudomonas</taxon>
    </lineage>
</organism>
<proteinExistence type="predicted"/>
<name>A0A3M4VE12_PSECI</name>
<evidence type="ECO:0000313" key="2">
    <source>
        <dbReference type="Proteomes" id="UP000278332"/>
    </source>
</evidence>
<comment type="caution">
    <text evidence="1">The sequence shown here is derived from an EMBL/GenBank/DDBJ whole genome shotgun (WGS) entry which is preliminary data.</text>
</comment>
<protein>
    <recommendedName>
        <fullName evidence="3">DUF4892 domain-containing protein</fullName>
    </recommendedName>
</protein>
<gene>
    <name evidence="1" type="ORF">ALP84_04984</name>
</gene>
<dbReference type="InterPro" id="IPR032608">
    <property type="entry name" value="DUF4892"/>
</dbReference>
<dbReference type="Proteomes" id="UP000278332">
    <property type="component" value="Unassembled WGS sequence"/>
</dbReference>
<accession>A0A3M4VE12</accession>